<reference evidence="31 32" key="1">
    <citation type="journal article" date="2011" name="Genome Biol. Evol.">
        <title>Integration of the genetic map and genome assembly of fugu facilitates insights into distinct features of genome evolution in teleosts and mammals.</title>
        <authorList>
            <person name="Kai W."/>
            <person name="Kikuchi K."/>
            <person name="Tohari S."/>
            <person name="Chew A.K."/>
            <person name="Tay A."/>
            <person name="Fujiwara A."/>
            <person name="Hosoya S."/>
            <person name="Suetake H."/>
            <person name="Naruse K."/>
            <person name="Brenner S."/>
            <person name="Suzuki Y."/>
            <person name="Venkatesh B."/>
        </authorList>
    </citation>
    <scope>NUCLEOTIDE SEQUENCE [LARGE SCALE GENOMIC DNA]</scope>
</reference>
<dbReference type="SMART" id="SM00228">
    <property type="entry name" value="PDZ"/>
    <property type="match status" value="1"/>
</dbReference>
<dbReference type="SMART" id="SM00314">
    <property type="entry name" value="RA"/>
    <property type="match status" value="1"/>
</dbReference>
<dbReference type="PROSITE" id="PS50106">
    <property type="entry name" value="PDZ"/>
    <property type="match status" value="1"/>
</dbReference>
<evidence type="ECO:0000256" key="5">
    <source>
        <dbReference type="ARBA" id="ARBA00010829"/>
    </source>
</evidence>
<feature type="region of interest" description="Disordered" evidence="25">
    <location>
        <begin position="1453"/>
        <end position="1565"/>
    </location>
</feature>
<feature type="region of interest" description="Disordered" evidence="25">
    <location>
        <begin position="236"/>
        <end position="270"/>
    </location>
</feature>
<reference evidence="31" key="2">
    <citation type="submission" date="2025-08" db="UniProtKB">
        <authorList>
            <consortium name="Ensembl"/>
        </authorList>
    </citation>
    <scope>IDENTIFICATION</scope>
</reference>
<dbReference type="InterPro" id="IPR001895">
    <property type="entry name" value="RASGEF_cat_dom"/>
</dbReference>
<dbReference type="FunFam" id="1.20.870.10:FF:000001">
    <property type="entry name" value="rap guanine nucleotide exchange factor 2 isoform X2"/>
    <property type="match status" value="1"/>
</dbReference>
<evidence type="ECO:0000313" key="31">
    <source>
        <dbReference type="Ensembl" id="ENSTRUP00000081340.1"/>
    </source>
</evidence>
<evidence type="ECO:0000256" key="21">
    <source>
        <dbReference type="ARBA" id="ARBA00031545"/>
    </source>
</evidence>
<keyword evidence="13" id="KW-0967">Endosome</keyword>
<evidence type="ECO:0000256" key="6">
    <source>
        <dbReference type="ARBA" id="ARBA00016709"/>
    </source>
</evidence>
<dbReference type="FunFam" id="1.10.840.10:FF:000001">
    <property type="entry name" value="Rap guanine nucleotide exchange factor (GEF) 6"/>
    <property type="match status" value="1"/>
</dbReference>
<dbReference type="FunFam" id="2.30.42.10:FF:000024">
    <property type="entry name" value="rap guanine nucleotide exchange factor 2 isoform X1"/>
    <property type="match status" value="1"/>
</dbReference>
<evidence type="ECO:0000259" key="29">
    <source>
        <dbReference type="PROSITE" id="PS50200"/>
    </source>
</evidence>
<evidence type="ECO:0000259" key="27">
    <source>
        <dbReference type="PROSITE" id="PS50042"/>
    </source>
</evidence>
<dbReference type="Pfam" id="PF00788">
    <property type="entry name" value="RA"/>
    <property type="match status" value="1"/>
</dbReference>
<dbReference type="Pfam" id="PF00618">
    <property type="entry name" value="RasGEF_N"/>
    <property type="match status" value="1"/>
</dbReference>
<evidence type="ECO:0000256" key="10">
    <source>
        <dbReference type="ARBA" id="ARBA00022490"/>
    </source>
</evidence>
<evidence type="ECO:0000256" key="20">
    <source>
        <dbReference type="ARBA" id="ARBA00030673"/>
    </source>
</evidence>
<dbReference type="Pfam" id="PF00595">
    <property type="entry name" value="PDZ"/>
    <property type="match status" value="1"/>
</dbReference>
<dbReference type="FunFam" id="2.60.120.10:FF:000008">
    <property type="entry name" value="Rap guanine nucleotide exchange factor (GEF) 2"/>
    <property type="match status" value="1"/>
</dbReference>
<feature type="domain" description="N-terminal Ras-GEF" evidence="30">
    <location>
        <begin position="436"/>
        <end position="550"/>
    </location>
</feature>
<dbReference type="GO" id="GO:0007399">
    <property type="term" value="P:nervous system development"/>
    <property type="evidence" value="ECO:0007669"/>
    <property type="project" value="UniProtKB-KW"/>
</dbReference>
<evidence type="ECO:0000259" key="28">
    <source>
        <dbReference type="PROSITE" id="PS50106"/>
    </source>
</evidence>
<dbReference type="Gene3D" id="2.30.42.10">
    <property type="match status" value="1"/>
</dbReference>
<keyword evidence="8" id="KW-0217">Developmental protein</keyword>
<dbReference type="GO" id="GO:0070161">
    <property type="term" value="C:anchoring junction"/>
    <property type="evidence" value="ECO:0007669"/>
    <property type="project" value="UniProtKB-SubCell"/>
</dbReference>
<dbReference type="GeneTree" id="ENSGT00940000156418"/>
<protein>
    <recommendedName>
        <fullName evidence="6">Rap guanine nucleotide exchange factor 2</fullName>
    </recommendedName>
    <alternativeName>
        <fullName evidence="21">Cyclic nucleotide ras GEF</fullName>
    </alternativeName>
    <alternativeName>
        <fullName evidence="23">Neural RAP guanine nucleotide exchange protein</fullName>
    </alternativeName>
    <alternativeName>
        <fullName evidence="20">PDZ domain-containing guanine nucleotide exchange factor 1</fullName>
    </alternativeName>
    <alternativeName>
        <fullName evidence="19">RA-GEF-1</fullName>
    </alternativeName>
    <alternativeName>
        <fullName evidence="22">Ras/Rap1-associating GEF-1</fullName>
    </alternativeName>
</protein>
<evidence type="ECO:0000256" key="24">
    <source>
        <dbReference type="PROSITE-ProRule" id="PRU00168"/>
    </source>
</evidence>
<dbReference type="Gene3D" id="1.10.840.10">
    <property type="entry name" value="Ras guanine-nucleotide exchange factors catalytic domain"/>
    <property type="match status" value="1"/>
</dbReference>
<dbReference type="InterPro" id="IPR000595">
    <property type="entry name" value="cNMP-bd_dom"/>
</dbReference>
<evidence type="ECO:0000256" key="12">
    <source>
        <dbReference type="ARBA" id="ARBA00022658"/>
    </source>
</evidence>
<dbReference type="InterPro" id="IPR018490">
    <property type="entry name" value="cNMP-bd_dom_sf"/>
</dbReference>
<evidence type="ECO:0000256" key="25">
    <source>
        <dbReference type="SAM" id="MobiDB-lite"/>
    </source>
</evidence>
<accession>A0A674P664</accession>
<feature type="domain" description="PDZ" evidence="28">
    <location>
        <begin position="554"/>
        <end position="624"/>
    </location>
</feature>
<feature type="region of interest" description="Disordered" evidence="25">
    <location>
        <begin position="210"/>
        <end position="229"/>
    </location>
</feature>
<dbReference type="PANTHER" id="PTHR45161:SF2">
    <property type="entry name" value="RAP GUANINE NUCLEOTIDE EXCHANGE FACTOR 2"/>
    <property type="match status" value="1"/>
</dbReference>
<dbReference type="Gene3D" id="2.60.120.10">
    <property type="entry name" value="Jelly Rolls"/>
    <property type="match status" value="2"/>
</dbReference>
<feature type="region of interest" description="Disordered" evidence="25">
    <location>
        <begin position="1321"/>
        <end position="1340"/>
    </location>
</feature>
<name>A0A674P664_TAKRU</name>
<evidence type="ECO:0000256" key="13">
    <source>
        <dbReference type="ARBA" id="ARBA00022753"/>
    </source>
</evidence>
<dbReference type="SUPFAM" id="SSF54236">
    <property type="entry name" value="Ubiquitin-like"/>
    <property type="match status" value="1"/>
</dbReference>
<keyword evidence="14" id="KW-0221">Differentiation</keyword>
<keyword evidence="12 24" id="KW-0344">Guanine-nucleotide releasing factor</keyword>
<evidence type="ECO:0000256" key="16">
    <source>
        <dbReference type="ARBA" id="ARBA00022902"/>
    </source>
</evidence>
<organism evidence="31 32">
    <name type="scientific">Takifugu rubripes</name>
    <name type="common">Japanese pufferfish</name>
    <name type="synonym">Fugu rubripes</name>
    <dbReference type="NCBI Taxonomy" id="31033"/>
    <lineage>
        <taxon>Eukaryota</taxon>
        <taxon>Metazoa</taxon>
        <taxon>Chordata</taxon>
        <taxon>Craniata</taxon>
        <taxon>Vertebrata</taxon>
        <taxon>Euteleostomi</taxon>
        <taxon>Actinopterygii</taxon>
        <taxon>Neopterygii</taxon>
        <taxon>Teleostei</taxon>
        <taxon>Neoteleostei</taxon>
        <taxon>Acanthomorphata</taxon>
        <taxon>Eupercaria</taxon>
        <taxon>Tetraodontiformes</taxon>
        <taxon>Tetradontoidea</taxon>
        <taxon>Tetraodontidae</taxon>
        <taxon>Takifugu</taxon>
    </lineage>
</organism>
<dbReference type="PROSITE" id="PS50200">
    <property type="entry name" value="RA"/>
    <property type="match status" value="1"/>
</dbReference>
<dbReference type="InterPro" id="IPR023578">
    <property type="entry name" value="Ras_GEF_dom_sf"/>
</dbReference>
<comment type="similarity">
    <text evidence="5">Belongs to the RAPGEF2 family.</text>
</comment>
<dbReference type="InterPro" id="IPR000651">
    <property type="entry name" value="Ras-like_Gua-exchang_fac_N"/>
</dbReference>
<dbReference type="GO" id="GO:0005096">
    <property type="term" value="F:GTPase activator activity"/>
    <property type="evidence" value="ECO:0007669"/>
    <property type="project" value="UniProtKB-KW"/>
</dbReference>
<evidence type="ECO:0000256" key="23">
    <source>
        <dbReference type="ARBA" id="ARBA00032021"/>
    </source>
</evidence>
<dbReference type="Gene3D" id="1.20.870.10">
    <property type="entry name" value="Son of sevenless (SoS) protein Chain: S domain 1"/>
    <property type="match status" value="1"/>
</dbReference>
<keyword evidence="16" id="KW-0524">Neurogenesis</keyword>
<dbReference type="Pfam" id="PF00617">
    <property type="entry name" value="RasGEF"/>
    <property type="match status" value="1"/>
</dbReference>
<dbReference type="GO" id="GO:0005085">
    <property type="term" value="F:guanyl-nucleotide exchange factor activity"/>
    <property type="evidence" value="ECO:0007669"/>
    <property type="project" value="UniProtKB-KW"/>
</dbReference>
<dbReference type="InterPro" id="IPR036034">
    <property type="entry name" value="PDZ_sf"/>
</dbReference>
<dbReference type="CDD" id="cd06224">
    <property type="entry name" value="REM"/>
    <property type="match status" value="1"/>
</dbReference>
<keyword evidence="15" id="KW-0832">Ubl conjugation</keyword>
<dbReference type="PROSITE" id="PS50009">
    <property type="entry name" value="RASGEF_CAT"/>
    <property type="match status" value="1"/>
</dbReference>
<dbReference type="InterPro" id="IPR001478">
    <property type="entry name" value="PDZ"/>
</dbReference>
<evidence type="ECO:0000256" key="8">
    <source>
        <dbReference type="ARBA" id="ARBA00022473"/>
    </source>
</evidence>
<comment type="subcellular location">
    <subcellularLocation>
        <location evidence="2">Cell junction</location>
    </subcellularLocation>
    <subcellularLocation>
        <location evidence="1">Cell membrane</location>
    </subcellularLocation>
    <subcellularLocation>
        <location evidence="3">Cytoplasm</location>
        <location evidence="3">Perinuclear region</location>
    </subcellularLocation>
    <subcellularLocation>
        <location evidence="4">Late endosome</location>
    </subcellularLocation>
</comment>
<sequence>MITALEYQETDRPLCVVCVCVWRGHNTQSLLSLLLFTSSGRSQKPPTFFVSQDLEIVYSYLHGMEALSNLREHQLRSTVRYERHEANEVLYYPDDIGSCWYILLSGSVFIKESMFLPRSSFGKRSAGSLRRGCECIVLEPSEMIVVDYMDENEEYFQRQASHRQSRRRFRKINQKGERQTIIDTVDPYPLPADFSRLHLADGLHPQVTHVSSSHSGCSITSDSGSSSLSDIYQATENEPGDMDLSGLPETAVDSEEDDDEEDIERSSDPLMSRDIVRDCLEKDPMDRTDDDIEQLLEFMHQLPAFANMTMSVRRELCAVMVFAVVERAGTIVLNDGEELDSWSVILNGSVEVTYPEGRTEILCMGNSFGVSPTMEKEYMKGVMKTKVDDCQFVCIAQQDYCCILNQVEKNMQKVEEEGEIVMVKEHRELDRTGTRKGHIVIKGTAERLTMHLVEEHSVVDPTYIEDFLLTYRTFLSSPMVVGKKLLEWFHDPSLRDKVTRVVLLWVNNHFNDFEGDLAMTHFLEEFENNLEKEKMCGHLRLLNIACAAKAKPRLVTLTKSARDSPLAFSLLGGQEKGFPIFIDTVEPGSKAAEVGLKRGDQILEVNGQNFENVQLTKANEILKNNTHLSITVKTNLLVFKELLTRPEHDHDLDAEEEHDRKNGAPHLPKIGDIKKASRYSIPDLAVDVEQVIGLEKASKKAKTNTVGGRNKLKKIFDKTLTSILPPKPYNDVCVGQSQDDSIVGMKQSKQIPQPLPVSGNLSSSNPDLLQSHHRILDFNNQPDMTDQVLRVFKADQQSRYIMIGKDTTAKEVVAQAIREFALTAAADAYSLCEVSVTPEGVIKQRRLPDQLSKLADRIQLSGRYYLKSNMETETLCSDEDAQDLLRESQISLLQLSTVEVATQLSMRAFELFCAIEPTEYIDDLFKLRSKLSSASLKRFEEAINHETFWVATEVTREPNQLKRMKTIKHFIKIALHCRECKNFSSMFAIISGLNLAPVSRLRGTWEKVPSKYEKLFGDLQDLFDPSRNMAKYRNVLNNQNLQPPIIPLFPVIKKDLTFLHEGNDSKVDGLVNFEKLRMIAKEIRHVGRMASVNMDPALMFRTRKKKWRSLGSLSQGSANAAVLDVTQTGGHKKRVRRSSFLNAKKLYEDAQMARKVKQYLSKLSLETNEDSLQTLSLQCEPSISTCECAAQFKFKTLDLPKYAFNSDTETLEWWVGGTGQRESLGIIFYPPSVPGYTRMGDAYSDSGHSEISSRSSLVSNSSFDMAQDERRLRHSGLGESHIGGSRLERRATTDPDQYSLGSYSSMQDCRGIYTGCPTVLSSPSSEELTQDQGDRVSLDAADSGRGSWTSCSSGSHDNIQTMQQGRSWETLAFGGGGGGLGGLPPGGPDSLLGGSAALWAAQARGSWASLLLSFVKLNVSSVIVIVDSIIWPLYAGVLLSSSVILCLSARKESRYREPPPTPPGYTALSISDLGDGHQQPPTATTSTLTHTGRRPPDYTTALQRSRMVTQSPDSHKAHQRLQRTRSPAEDQEAEEEEEGESKSSKVVALRKAKPVAQHTAGSPRP</sequence>
<evidence type="ECO:0000256" key="14">
    <source>
        <dbReference type="ARBA" id="ARBA00022782"/>
    </source>
</evidence>
<dbReference type="InterPro" id="IPR000159">
    <property type="entry name" value="RA_dom"/>
</dbReference>
<dbReference type="InterPro" id="IPR014710">
    <property type="entry name" value="RmlC-like_jellyroll"/>
</dbReference>
<feature type="compositionally biased region" description="Polar residues" evidence="25">
    <location>
        <begin position="1500"/>
        <end position="1512"/>
    </location>
</feature>
<dbReference type="GO" id="GO:0007264">
    <property type="term" value="P:small GTPase-mediated signal transduction"/>
    <property type="evidence" value="ECO:0007669"/>
    <property type="project" value="InterPro"/>
</dbReference>
<feature type="compositionally biased region" description="Acidic residues" evidence="25">
    <location>
        <begin position="1529"/>
        <end position="1539"/>
    </location>
</feature>
<keyword evidence="18" id="KW-0472">Membrane</keyword>
<dbReference type="CDD" id="cd06755">
    <property type="entry name" value="PDZ_RapGEF2_RapGEF6-like"/>
    <property type="match status" value="1"/>
</dbReference>
<dbReference type="SMART" id="SM00147">
    <property type="entry name" value="RasGEF"/>
    <property type="match status" value="1"/>
</dbReference>
<evidence type="ECO:0000256" key="2">
    <source>
        <dbReference type="ARBA" id="ARBA00004282"/>
    </source>
</evidence>
<dbReference type="CDD" id="cd00155">
    <property type="entry name" value="RasGEF"/>
    <property type="match status" value="1"/>
</dbReference>
<keyword evidence="11" id="KW-0597">Phosphoprotein</keyword>
<evidence type="ECO:0000256" key="7">
    <source>
        <dbReference type="ARBA" id="ARBA00022468"/>
    </source>
</evidence>
<evidence type="ECO:0000256" key="4">
    <source>
        <dbReference type="ARBA" id="ARBA00004603"/>
    </source>
</evidence>
<evidence type="ECO:0000256" key="18">
    <source>
        <dbReference type="ARBA" id="ARBA00023136"/>
    </source>
</evidence>
<dbReference type="PANTHER" id="PTHR45161">
    <property type="entry name" value="CYTOSKELETON-ASSOCIATED PROTEIN 4"/>
    <property type="match status" value="1"/>
</dbReference>
<keyword evidence="9" id="KW-1003">Cell membrane</keyword>
<dbReference type="GO" id="GO:0005886">
    <property type="term" value="C:plasma membrane"/>
    <property type="evidence" value="ECO:0007669"/>
    <property type="project" value="UniProtKB-SubCell"/>
</dbReference>
<feature type="domain" description="Ras-associating" evidence="29">
    <location>
        <begin position="785"/>
        <end position="871"/>
    </location>
</feature>
<evidence type="ECO:0000259" key="26">
    <source>
        <dbReference type="PROSITE" id="PS50009"/>
    </source>
</evidence>
<dbReference type="Proteomes" id="UP000005226">
    <property type="component" value="Chromosome 14"/>
</dbReference>
<dbReference type="SUPFAM" id="SSF50156">
    <property type="entry name" value="PDZ domain-like"/>
    <property type="match status" value="1"/>
</dbReference>
<dbReference type="SUPFAM" id="SSF48366">
    <property type="entry name" value="Ras GEF"/>
    <property type="match status" value="1"/>
</dbReference>
<evidence type="ECO:0000256" key="3">
    <source>
        <dbReference type="ARBA" id="ARBA00004556"/>
    </source>
</evidence>
<dbReference type="InterPro" id="IPR036964">
    <property type="entry name" value="RASGEF_cat_dom_sf"/>
</dbReference>
<evidence type="ECO:0000256" key="17">
    <source>
        <dbReference type="ARBA" id="ARBA00022949"/>
    </source>
</evidence>
<evidence type="ECO:0000256" key="22">
    <source>
        <dbReference type="ARBA" id="ARBA00031980"/>
    </source>
</evidence>
<evidence type="ECO:0000259" key="30">
    <source>
        <dbReference type="PROSITE" id="PS50212"/>
    </source>
</evidence>
<evidence type="ECO:0000256" key="1">
    <source>
        <dbReference type="ARBA" id="ARBA00004236"/>
    </source>
</evidence>
<dbReference type="PROSITE" id="PS50212">
    <property type="entry name" value="RASGEF_NTER"/>
    <property type="match status" value="1"/>
</dbReference>
<keyword evidence="17" id="KW-0965">Cell junction</keyword>
<dbReference type="SMART" id="SM00229">
    <property type="entry name" value="RasGEFN"/>
    <property type="match status" value="1"/>
</dbReference>
<reference evidence="31" key="3">
    <citation type="submission" date="2025-09" db="UniProtKB">
        <authorList>
            <consortium name="Ensembl"/>
        </authorList>
    </citation>
    <scope>IDENTIFICATION</scope>
</reference>
<feature type="compositionally biased region" description="Acidic residues" evidence="25">
    <location>
        <begin position="252"/>
        <end position="263"/>
    </location>
</feature>
<evidence type="ECO:0000313" key="32">
    <source>
        <dbReference type="Proteomes" id="UP000005226"/>
    </source>
</evidence>
<proteinExistence type="inferred from homology"/>
<dbReference type="GO" id="GO:0048471">
    <property type="term" value="C:perinuclear region of cytoplasm"/>
    <property type="evidence" value="ECO:0007669"/>
    <property type="project" value="UniProtKB-SubCell"/>
</dbReference>
<dbReference type="InterPro" id="IPR029071">
    <property type="entry name" value="Ubiquitin-like_domsf"/>
</dbReference>
<dbReference type="GO" id="GO:0030154">
    <property type="term" value="P:cell differentiation"/>
    <property type="evidence" value="ECO:0007669"/>
    <property type="project" value="UniProtKB-KW"/>
</dbReference>
<dbReference type="PROSITE" id="PS50042">
    <property type="entry name" value="CNMP_BINDING_3"/>
    <property type="match status" value="1"/>
</dbReference>
<feature type="compositionally biased region" description="Polar residues" evidence="25">
    <location>
        <begin position="1321"/>
        <end position="1331"/>
    </location>
</feature>
<dbReference type="CDD" id="cd01785">
    <property type="entry name" value="RA_PDZ-GEF1"/>
    <property type="match status" value="1"/>
</dbReference>
<dbReference type="SUPFAM" id="SSF51206">
    <property type="entry name" value="cAMP-binding domain-like"/>
    <property type="match status" value="2"/>
</dbReference>
<dbReference type="CDD" id="cd00038">
    <property type="entry name" value="CAP_ED"/>
    <property type="match status" value="1"/>
</dbReference>
<dbReference type="Ensembl" id="ENSTRUT00000074470.1">
    <property type="protein sequence ID" value="ENSTRUP00000081340.1"/>
    <property type="gene ID" value="ENSTRUG00000004171.3"/>
</dbReference>
<evidence type="ECO:0000256" key="19">
    <source>
        <dbReference type="ARBA" id="ARBA00029925"/>
    </source>
</evidence>
<keyword evidence="32" id="KW-1185">Reference proteome</keyword>
<feature type="region of interest" description="Disordered" evidence="25">
    <location>
        <begin position="1272"/>
        <end position="1296"/>
    </location>
</feature>
<gene>
    <name evidence="31" type="primary">rapgef2b</name>
</gene>
<keyword evidence="7" id="KW-0343">GTPase activation</keyword>
<feature type="domain" description="Cyclic nucleotide-binding" evidence="27">
    <location>
        <begin position="304"/>
        <end position="369"/>
    </location>
</feature>
<dbReference type="GO" id="GO:0005770">
    <property type="term" value="C:late endosome"/>
    <property type="evidence" value="ECO:0007669"/>
    <property type="project" value="UniProtKB-SubCell"/>
</dbReference>
<keyword evidence="10" id="KW-0963">Cytoplasm</keyword>
<feature type="domain" description="Ras-GEF" evidence="26">
    <location>
        <begin position="896"/>
        <end position="1123"/>
    </location>
</feature>
<evidence type="ECO:0000256" key="15">
    <source>
        <dbReference type="ARBA" id="ARBA00022843"/>
    </source>
</evidence>
<dbReference type="SMART" id="SM00100">
    <property type="entry name" value="cNMP"/>
    <property type="match status" value="2"/>
</dbReference>
<evidence type="ECO:0000256" key="11">
    <source>
        <dbReference type="ARBA" id="ARBA00022553"/>
    </source>
</evidence>
<evidence type="ECO:0000256" key="9">
    <source>
        <dbReference type="ARBA" id="ARBA00022475"/>
    </source>
</evidence>